<keyword evidence="4" id="KW-0547">Nucleotide-binding</keyword>
<dbReference type="InterPro" id="IPR050267">
    <property type="entry name" value="Anti-sigma-factor_SerPK"/>
</dbReference>
<dbReference type="InterPro" id="IPR003594">
    <property type="entry name" value="HATPase_dom"/>
</dbReference>
<keyword evidence="5" id="KW-1185">Reference proteome</keyword>
<dbReference type="Proteomes" id="UP001183388">
    <property type="component" value="Unassembled WGS sequence"/>
</dbReference>
<evidence type="ECO:0000313" key="4">
    <source>
        <dbReference type="EMBL" id="MDT0306391.1"/>
    </source>
</evidence>
<reference evidence="5" key="1">
    <citation type="submission" date="2023-07" db="EMBL/GenBank/DDBJ databases">
        <title>30 novel species of actinomycetes from the DSMZ collection.</title>
        <authorList>
            <person name="Nouioui I."/>
        </authorList>
    </citation>
    <scope>NUCLEOTIDE SEQUENCE [LARGE SCALE GENOMIC DNA]</scope>
    <source>
        <strain evidence="5">DSM 44917</strain>
    </source>
</reference>
<keyword evidence="1" id="KW-0418">Kinase</keyword>
<dbReference type="GO" id="GO:0005524">
    <property type="term" value="F:ATP binding"/>
    <property type="evidence" value="ECO:0007669"/>
    <property type="project" value="UniProtKB-KW"/>
</dbReference>
<name>A0ABU2L4A3_9ACTN</name>
<gene>
    <name evidence="4" type="ORF">RM780_05370</name>
</gene>
<comment type="caution">
    <text evidence="4">The sequence shown here is derived from an EMBL/GenBank/DDBJ whole genome shotgun (WGS) entry which is preliminary data.</text>
</comment>
<dbReference type="Pfam" id="PF13581">
    <property type="entry name" value="HATPase_c_2"/>
    <property type="match status" value="1"/>
</dbReference>
<dbReference type="InterPro" id="IPR036890">
    <property type="entry name" value="HATPase_C_sf"/>
</dbReference>
<dbReference type="RefSeq" id="WP_311629313.1">
    <property type="nucleotide sequence ID" value="NZ_JAVREN010000005.1"/>
</dbReference>
<evidence type="ECO:0000256" key="2">
    <source>
        <dbReference type="SAM" id="MobiDB-lite"/>
    </source>
</evidence>
<keyword evidence="4" id="KW-0067">ATP-binding</keyword>
<protein>
    <submittedName>
        <fullName evidence="4">ATP-binding protein</fullName>
    </submittedName>
</protein>
<dbReference type="CDD" id="cd16936">
    <property type="entry name" value="HATPase_RsbW-like"/>
    <property type="match status" value="1"/>
</dbReference>
<sequence length="150" mass="15443">MASHRAAGSAPELGPYAPAFTATCYPPSPRHLAAARRFALRTAHEWGLAAVADAAVCVVSELMANAIAAVSPAPGGAPEPPGAVWLSLARPRDGLLCVVHDPATSGGPAPSRPGPGEESGRGLLIVAALSEEWGWHRDQGTTVWARIRCP</sequence>
<dbReference type="SUPFAM" id="SSF55874">
    <property type="entry name" value="ATPase domain of HSP90 chaperone/DNA topoisomerase II/histidine kinase"/>
    <property type="match status" value="1"/>
</dbReference>
<dbReference type="PANTHER" id="PTHR35526:SF3">
    <property type="entry name" value="ANTI-SIGMA-F FACTOR RSBW"/>
    <property type="match status" value="1"/>
</dbReference>
<dbReference type="PANTHER" id="PTHR35526">
    <property type="entry name" value="ANTI-SIGMA-F FACTOR RSBW-RELATED"/>
    <property type="match status" value="1"/>
</dbReference>
<evidence type="ECO:0000313" key="5">
    <source>
        <dbReference type="Proteomes" id="UP001183388"/>
    </source>
</evidence>
<evidence type="ECO:0000256" key="1">
    <source>
        <dbReference type="ARBA" id="ARBA00022527"/>
    </source>
</evidence>
<dbReference type="Gene3D" id="3.30.565.10">
    <property type="entry name" value="Histidine kinase-like ATPase, C-terminal domain"/>
    <property type="match status" value="1"/>
</dbReference>
<keyword evidence="1" id="KW-0723">Serine/threonine-protein kinase</keyword>
<evidence type="ECO:0000259" key="3">
    <source>
        <dbReference type="Pfam" id="PF13581"/>
    </source>
</evidence>
<feature type="region of interest" description="Disordered" evidence="2">
    <location>
        <begin position="101"/>
        <end position="120"/>
    </location>
</feature>
<accession>A0ABU2L4A3</accession>
<dbReference type="EMBL" id="JAVREN010000005">
    <property type="protein sequence ID" value="MDT0306391.1"/>
    <property type="molecule type" value="Genomic_DNA"/>
</dbReference>
<feature type="domain" description="Histidine kinase/HSP90-like ATPase" evidence="3">
    <location>
        <begin position="26"/>
        <end position="146"/>
    </location>
</feature>
<keyword evidence="1" id="KW-0808">Transferase</keyword>
<organism evidence="4 5">
    <name type="scientific">Streptomyces boetiae</name>
    <dbReference type="NCBI Taxonomy" id="3075541"/>
    <lineage>
        <taxon>Bacteria</taxon>
        <taxon>Bacillati</taxon>
        <taxon>Actinomycetota</taxon>
        <taxon>Actinomycetes</taxon>
        <taxon>Kitasatosporales</taxon>
        <taxon>Streptomycetaceae</taxon>
        <taxon>Streptomyces</taxon>
    </lineage>
</organism>
<proteinExistence type="predicted"/>